<dbReference type="EMBL" id="BARV01005435">
    <property type="protein sequence ID" value="GAI15014.1"/>
    <property type="molecule type" value="Genomic_DNA"/>
</dbReference>
<reference evidence="2" key="1">
    <citation type="journal article" date="2014" name="Front. Microbiol.">
        <title>High frequency of phylogenetically diverse reductive dehalogenase-homologous genes in deep subseafloor sedimentary metagenomes.</title>
        <authorList>
            <person name="Kawai M."/>
            <person name="Futagami T."/>
            <person name="Toyoda A."/>
            <person name="Takaki Y."/>
            <person name="Nishi S."/>
            <person name="Hori S."/>
            <person name="Arai W."/>
            <person name="Tsubouchi T."/>
            <person name="Morono Y."/>
            <person name="Uchiyama I."/>
            <person name="Ito T."/>
            <person name="Fujiyama A."/>
            <person name="Inagaki F."/>
            <person name="Takami H."/>
        </authorList>
    </citation>
    <scope>NUCLEOTIDE SEQUENCE</scope>
    <source>
        <strain evidence="2">Expedition CK06-06</strain>
    </source>
</reference>
<accession>X1N8S4</accession>
<proteinExistence type="predicted"/>
<evidence type="ECO:0000256" key="1">
    <source>
        <dbReference type="SAM" id="MobiDB-lite"/>
    </source>
</evidence>
<feature type="region of interest" description="Disordered" evidence="1">
    <location>
        <begin position="27"/>
        <end position="77"/>
    </location>
</feature>
<sequence length="77" mass="8430">MTVIEGSLEGHGTVLNALIERLGKVERQTEATRRKVYRDEEPASGSDKQAELPGQEQAPLDLSKVQPGDLVGPEYIK</sequence>
<comment type="caution">
    <text evidence="2">The sequence shown here is derived from an EMBL/GenBank/DDBJ whole genome shotgun (WGS) entry which is preliminary data.</text>
</comment>
<dbReference type="AlphaFoldDB" id="X1N8S4"/>
<gene>
    <name evidence="2" type="ORF">S06H3_11296</name>
</gene>
<organism evidence="2">
    <name type="scientific">marine sediment metagenome</name>
    <dbReference type="NCBI Taxonomy" id="412755"/>
    <lineage>
        <taxon>unclassified sequences</taxon>
        <taxon>metagenomes</taxon>
        <taxon>ecological metagenomes</taxon>
    </lineage>
</organism>
<feature type="compositionally biased region" description="Basic and acidic residues" evidence="1">
    <location>
        <begin position="27"/>
        <end position="41"/>
    </location>
</feature>
<name>X1N8S4_9ZZZZ</name>
<protein>
    <submittedName>
        <fullName evidence="2">Uncharacterized protein</fullName>
    </submittedName>
</protein>
<evidence type="ECO:0000313" key="2">
    <source>
        <dbReference type="EMBL" id="GAI15014.1"/>
    </source>
</evidence>